<feature type="domain" description="OmpA-like" evidence="7">
    <location>
        <begin position="554"/>
        <end position="671"/>
    </location>
</feature>
<sequence length="673" mass="74865">MTRKFLLLCTLLLLASAVHAQEVQWASKVLDFSSELSPNEYSAKQALGKPNVLPAGGDGPNSWVAKNPDKDNFIKVGFSTPIKIQQIAVGEAFNPGAVYQVFTYDAQGKEYLINTFTPRPVTRSARMFNVFFNETEYEVAAVKITLDGEAVPGYNAIDAIGISNSRVPIDAEINILENINRDLVPERLSENVNSQYKELKPLLSPDGKTLFFSRQHHPENIGGVDDPEDIWYSELDANGEWGKAKNVGAPLNNGGPNFISSVTPDGNTMIVVLGNEYAKGDKMRAGVSISRKTADGWTKPENLKVENLYNFNDRANFYMSNSRKVLLMSIEREDSRGSRDLYVSFTKDDGSWTEPLNLGDDINTAGEESSPFLAADEKTLYFSSEGHSGYGGADIFVSRRIDETWQNWTEPENLGPEVNSLEDDIFFNIPINSDFAYYSRGVNENDADIYRLELPMIYQPAPVVVVKGKVLNVKTNEPIEANIIYEQLPEGKEVGAANSEPTTGEYQIALPYGATYGYLAEAPGYMSLSANIDLNSIKNEAGNEIEQNLYLVPVEKGATFTFNNIWFDFDKAVLKDMSMSELRRVTNFLNENPSVKIEISGHTDYIGSDAYNKALSQRRAEAVYSYLVKNGIAKDRLTAKGYGEERPTASNETEEGRAQNRRVEFSILEMENL</sequence>
<feature type="signal peptide" evidence="6">
    <location>
        <begin position="1"/>
        <end position="20"/>
    </location>
</feature>
<dbReference type="SUPFAM" id="SSF82171">
    <property type="entry name" value="DPP6 N-terminal domain-like"/>
    <property type="match status" value="1"/>
</dbReference>
<protein>
    <submittedName>
        <fullName evidence="8">WD40-like Beta Propeller Repeat</fullName>
    </submittedName>
</protein>
<dbReference type="AlphaFoldDB" id="A0A1G9DL54"/>
<dbReference type="InterPro" id="IPR011659">
    <property type="entry name" value="WD40"/>
</dbReference>
<dbReference type="PRINTS" id="PR01021">
    <property type="entry name" value="OMPADOMAIN"/>
</dbReference>
<dbReference type="Pfam" id="PF07676">
    <property type="entry name" value="PD40"/>
    <property type="match status" value="2"/>
</dbReference>
<dbReference type="InterPro" id="IPR006690">
    <property type="entry name" value="OMPA-like_CS"/>
</dbReference>
<evidence type="ECO:0000259" key="7">
    <source>
        <dbReference type="PROSITE" id="PS51123"/>
    </source>
</evidence>
<keyword evidence="3" id="KW-0998">Cell outer membrane</keyword>
<dbReference type="SUPFAM" id="SSF103088">
    <property type="entry name" value="OmpA-like"/>
    <property type="match status" value="1"/>
</dbReference>
<evidence type="ECO:0000256" key="4">
    <source>
        <dbReference type="PROSITE-ProRule" id="PRU00473"/>
    </source>
</evidence>
<evidence type="ECO:0000256" key="3">
    <source>
        <dbReference type="ARBA" id="ARBA00023237"/>
    </source>
</evidence>
<dbReference type="STRING" id="1075417.SAMN05421823_103164"/>
<dbReference type="InterPro" id="IPR050330">
    <property type="entry name" value="Bact_OuterMem_StrucFunc"/>
</dbReference>
<proteinExistence type="predicted"/>
<dbReference type="OrthoDB" id="1490539at2"/>
<dbReference type="RefSeq" id="WP_089681123.1">
    <property type="nucleotide sequence ID" value="NZ_FNFO01000003.1"/>
</dbReference>
<dbReference type="Pfam" id="PF00691">
    <property type="entry name" value="OmpA"/>
    <property type="match status" value="1"/>
</dbReference>
<organism evidence="8 9">
    <name type="scientific">Catalinimonas alkaloidigena</name>
    <dbReference type="NCBI Taxonomy" id="1075417"/>
    <lineage>
        <taxon>Bacteria</taxon>
        <taxon>Pseudomonadati</taxon>
        <taxon>Bacteroidota</taxon>
        <taxon>Cytophagia</taxon>
        <taxon>Cytophagales</taxon>
        <taxon>Catalimonadaceae</taxon>
        <taxon>Catalinimonas</taxon>
    </lineage>
</organism>
<name>A0A1G9DL54_9BACT</name>
<evidence type="ECO:0000313" key="9">
    <source>
        <dbReference type="Proteomes" id="UP000198510"/>
    </source>
</evidence>
<evidence type="ECO:0000256" key="1">
    <source>
        <dbReference type="ARBA" id="ARBA00004442"/>
    </source>
</evidence>
<evidence type="ECO:0000313" key="8">
    <source>
        <dbReference type="EMBL" id="SDK64495.1"/>
    </source>
</evidence>
<dbReference type="GO" id="GO:0009279">
    <property type="term" value="C:cell outer membrane"/>
    <property type="evidence" value="ECO:0007669"/>
    <property type="project" value="UniProtKB-SubCell"/>
</dbReference>
<evidence type="ECO:0000256" key="5">
    <source>
        <dbReference type="SAM" id="MobiDB-lite"/>
    </source>
</evidence>
<dbReference type="EMBL" id="FNFO01000003">
    <property type="protein sequence ID" value="SDK64495.1"/>
    <property type="molecule type" value="Genomic_DNA"/>
</dbReference>
<dbReference type="PROSITE" id="PS51123">
    <property type="entry name" value="OMPA_2"/>
    <property type="match status" value="1"/>
</dbReference>
<accession>A0A1G9DL54</accession>
<dbReference type="Proteomes" id="UP000198510">
    <property type="component" value="Unassembled WGS sequence"/>
</dbReference>
<dbReference type="PROSITE" id="PS01068">
    <property type="entry name" value="OMPA_1"/>
    <property type="match status" value="1"/>
</dbReference>
<evidence type="ECO:0000256" key="6">
    <source>
        <dbReference type="SAM" id="SignalP"/>
    </source>
</evidence>
<feature type="chain" id="PRO_5011444101" evidence="6">
    <location>
        <begin position="21"/>
        <end position="673"/>
    </location>
</feature>
<dbReference type="InterPro" id="IPR006665">
    <property type="entry name" value="OmpA-like"/>
</dbReference>
<dbReference type="PRINTS" id="PR01023">
    <property type="entry name" value="NAFLGMOTY"/>
</dbReference>
<comment type="subcellular location">
    <subcellularLocation>
        <location evidence="1">Cell outer membrane</location>
    </subcellularLocation>
</comment>
<dbReference type="InterPro" id="IPR006664">
    <property type="entry name" value="OMP_bac"/>
</dbReference>
<dbReference type="PANTHER" id="PTHR30329:SF21">
    <property type="entry name" value="LIPOPROTEIN YIAD-RELATED"/>
    <property type="match status" value="1"/>
</dbReference>
<gene>
    <name evidence="8" type="ORF">SAMN05421823_103164</name>
</gene>
<feature type="region of interest" description="Disordered" evidence="5">
    <location>
        <begin position="640"/>
        <end position="659"/>
    </location>
</feature>
<keyword evidence="9" id="KW-1185">Reference proteome</keyword>
<keyword evidence="2 4" id="KW-0472">Membrane</keyword>
<dbReference type="Gene3D" id="3.30.1330.60">
    <property type="entry name" value="OmpA-like domain"/>
    <property type="match status" value="1"/>
</dbReference>
<evidence type="ECO:0000256" key="2">
    <source>
        <dbReference type="ARBA" id="ARBA00023136"/>
    </source>
</evidence>
<dbReference type="InterPro" id="IPR036737">
    <property type="entry name" value="OmpA-like_sf"/>
</dbReference>
<keyword evidence="6" id="KW-0732">Signal</keyword>
<dbReference type="CDD" id="cd07185">
    <property type="entry name" value="OmpA_C-like"/>
    <property type="match status" value="1"/>
</dbReference>
<reference evidence="8 9" key="1">
    <citation type="submission" date="2016-10" db="EMBL/GenBank/DDBJ databases">
        <authorList>
            <person name="de Groot N.N."/>
        </authorList>
    </citation>
    <scope>NUCLEOTIDE SEQUENCE [LARGE SCALE GENOMIC DNA]</scope>
    <source>
        <strain evidence="8 9">DSM 25186</strain>
    </source>
</reference>
<dbReference type="PANTHER" id="PTHR30329">
    <property type="entry name" value="STATOR ELEMENT OF FLAGELLAR MOTOR COMPLEX"/>
    <property type="match status" value="1"/>
</dbReference>